<evidence type="ECO:0000313" key="3">
    <source>
        <dbReference type="EMBL" id="EEG77232.1"/>
    </source>
</evidence>
<keyword evidence="4" id="KW-1185">Reference proteome</keyword>
<protein>
    <submittedName>
        <fullName evidence="3">Cell wall hydrolase SleB</fullName>
    </submittedName>
</protein>
<dbReference type="RefSeq" id="WP_008517038.1">
    <property type="nucleotide sequence ID" value="NZ_ACJM01000009.1"/>
</dbReference>
<dbReference type="Pfam" id="PF01471">
    <property type="entry name" value="PG_binding_1"/>
    <property type="match status" value="1"/>
</dbReference>
<evidence type="ECO:0000259" key="1">
    <source>
        <dbReference type="Pfam" id="PF01471"/>
    </source>
</evidence>
<feature type="domain" description="Cell wall hydrolase SleB" evidence="2">
    <location>
        <begin position="146"/>
        <end position="248"/>
    </location>
</feature>
<dbReference type="Proteomes" id="UP000006443">
    <property type="component" value="Unassembled WGS sequence"/>
</dbReference>
<sequence>MKNRTMVTRVTAIMLILFFVLGTVAQAVNEVSFGERTIRITMRGEDVAELQEFLNEQGYRDEDAHGIFGPLTYGSLQQFQKDHGLNPDGIVGPKTRRLIQEMMGETVSAAEATVEVSTTSAPADEFNFTAEEMDLFARIVHAEAEGESFEGQVAVAAAILNRVRSDRYPNTLAGVVYQVEGGYYQYSPVLDGRINRPAGESAKRAAQEALDGNDPSWGATGFYNPAKTSNQWVRQQPVTRTIGGHVFFR</sequence>
<dbReference type="SUPFAM" id="SSF47090">
    <property type="entry name" value="PGBD-like"/>
    <property type="match status" value="1"/>
</dbReference>
<gene>
    <name evidence="3" type="ORF">DealDRAFT_1985</name>
</gene>
<reference evidence="3 4" key="1">
    <citation type="submission" date="2009-02" db="EMBL/GenBank/DDBJ databases">
        <title>Sequencing of the draft genome and assembly of Dethiobacter alkaliphilus AHT 1.</title>
        <authorList>
            <consortium name="US DOE Joint Genome Institute (JGI-PGF)"/>
            <person name="Lucas S."/>
            <person name="Copeland A."/>
            <person name="Lapidus A."/>
            <person name="Glavina del Rio T."/>
            <person name="Dalin E."/>
            <person name="Tice H."/>
            <person name="Bruce D."/>
            <person name="Goodwin L."/>
            <person name="Pitluck S."/>
            <person name="Larimer F."/>
            <person name="Land M.L."/>
            <person name="Hauser L."/>
            <person name="Muyzer G."/>
        </authorList>
    </citation>
    <scope>NUCLEOTIDE SEQUENCE [LARGE SCALE GENOMIC DNA]</scope>
    <source>
        <strain evidence="3 4">AHT 1</strain>
    </source>
</reference>
<dbReference type="Gene3D" id="6.20.240.60">
    <property type="match status" value="1"/>
</dbReference>
<dbReference type="GO" id="GO:0016787">
    <property type="term" value="F:hydrolase activity"/>
    <property type="evidence" value="ECO:0007669"/>
    <property type="project" value="UniProtKB-KW"/>
</dbReference>
<dbReference type="OrthoDB" id="9785345at2"/>
<comment type="caution">
    <text evidence="3">The sequence shown here is derived from an EMBL/GenBank/DDBJ whole genome shotgun (WGS) entry which is preliminary data.</text>
</comment>
<evidence type="ECO:0000259" key="2">
    <source>
        <dbReference type="Pfam" id="PF07486"/>
    </source>
</evidence>
<dbReference type="EMBL" id="ACJM01000009">
    <property type="protein sequence ID" value="EEG77232.1"/>
    <property type="molecule type" value="Genomic_DNA"/>
</dbReference>
<dbReference type="InterPro" id="IPR042047">
    <property type="entry name" value="SleB_dom1"/>
</dbReference>
<accession>C0GHM6</accession>
<dbReference type="eggNOG" id="COG3773">
    <property type="taxonomic scope" value="Bacteria"/>
</dbReference>
<organism evidence="3 4">
    <name type="scientific">Dethiobacter alkaliphilus AHT 1</name>
    <dbReference type="NCBI Taxonomy" id="555088"/>
    <lineage>
        <taxon>Bacteria</taxon>
        <taxon>Bacillati</taxon>
        <taxon>Bacillota</taxon>
        <taxon>Dethiobacteria</taxon>
        <taxon>Dethiobacterales</taxon>
        <taxon>Dethiobacteraceae</taxon>
        <taxon>Dethiobacter</taxon>
    </lineage>
</organism>
<dbReference type="STRING" id="555088.DealDRAFT_1985"/>
<dbReference type="InterPro" id="IPR011105">
    <property type="entry name" value="Cell_wall_hydrolase_SleB"/>
</dbReference>
<dbReference type="Gene3D" id="1.10.101.10">
    <property type="entry name" value="PGBD-like superfamily/PGBD"/>
    <property type="match status" value="1"/>
</dbReference>
<dbReference type="AlphaFoldDB" id="C0GHM6"/>
<dbReference type="Pfam" id="PF07486">
    <property type="entry name" value="Hydrolase_2"/>
    <property type="match status" value="1"/>
</dbReference>
<dbReference type="InterPro" id="IPR036366">
    <property type="entry name" value="PGBDSf"/>
</dbReference>
<proteinExistence type="predicted"/>
<dbReference type="eggNOG" id="COG3409">
    <property type="taxonomic scope" value="Bacteria"/>
</dbReference>
<dbReference type="InterPro" id="IPR036365">
    <property type="entry name" value="PGBD-like_sf"/>
</dbReference>
<feature type="domain" description="Peptidoglycan binding-like" evidence="1">
    <location>
        <begin position="43"/>
        <end position="98"/>
    </location>
</feature>
<dbReference type="InterPro" id="IPR002477">
    <property type="entry name" value="Peptidoglycan-bd-like"/>
</dbReference>
<evidence type="ECO:0000313" key="4">
    <source>
        <dbReference type="Proteomes" id="UP000006443"/>
    </source>
</evidence>
<dbReference type="Gene3D" id="1.10.10.2520">
    <property type="entry name" value="Cell wall hydrolase SleB, domain 1"/>
    <property type="match status" value="1"/>
</dbReference>
<keyword evidence="3" id="KW-0378">Hydrolase</keyword>
<name>C0GHM6_DETAL</name>